<organism evidence="2 3">
    <name type="scientific">Rhodococcus pyridinivorans KG-16</name>
    <dbReference type="NCBI Taxonomy" id="1441730"/>
    <lineage>
        <taxon>Bacteria</taxon>
        <taxon>Bacillati</taxon>
        <taxon>Actinomycetota</taxon>
        <taxon>Actinomycetes</taxon>
        <taxon>Mycobacteriales</taxon>
        <taxon>Nocardiaceae</taxon>
        <taxon>Rhodococcus</taxon>
    </lineage>
</organism>
<comment type="caution">
    <text evidence="2">The sequence shown here is derived from an EMBL/GenBank/DDBJ whole genome shotgun (WGS) entry which is preliminary data.</text>
</comment>
<evidence type="ECO:0000256" key="1">
    <source>
        <dbReference type="SAM" id="MobiDB-lite"/>
    </source>
</evidence>
<dbReference type="Proteomes" id="UP000053060">
    <property type="component" value="Unassembled WGS sequence"/>
</dbReference>
<feature type="region of interest" description="Disordered" evidence="1">
    <location>
        <begin position="39"/>
        <end position="85"/>
    </location>
</feature>
<gene>
    <name evidence="2" type="ORF">Z045_23170</name>
</gene>
<protein>
    <submittedName>
        <fullName evidence="2">Uncharacterized protein</fullName>
    </submittedName>
</protein>
<reference evidence="3" key="1">
    <citation type="submission" date="2015-01" db="EMBL/GenBank/DDBJ databases">
        <title>Draft genome sequence of Rhodococcus pyridinivorans strain KG-16, a hydrocarbon-degrading bacterium.</title>
        <authorList>
            <person name="Aggarwal R.K."/>
            <person name="Dawar C."/>
        </authorList>
    </citation>
    <scope>NUCLEOTIDE SEQUENCE [LARGE SCALE GENOMIC DNA]</scope>
    <source>
        <strain evidence="3">KG-16</strain>
    </source>
</reference>
<accession>A0A0V9UEL0</accession>
<evidence type="ECO:0000313" key="2">
    <source>
        <dbReference type="EMBL" id="KSZ56500.1"/>
    </source>
</evidence>
<dbReference type="PATRIC" id="fig|1441730.3.peg.4850"/>
<reference evidence="2 3" key="2">
    <citation type="journal article" date="2016" name="Genome Announc.">
        <title>Draft Genome Sequence of a Versatile Hydrocarbon-Degrading Bacterium, Rhodococcus pyridinivorans Strain KG-16, Collected from Oil Fields in India.</title>
        <authorList>
            <person name="Aggarwal R.K."/>
            <person name="Dawar C."/>
            <person name="Phanindranath R."/>
            <person name="Mutnuri L."/>
            <person name="Dayal A.M."/>
        </authorList>
    </citation>
    <scope>NUCLEOTIDE SEQUENCE [LARGE SCALE GENOMIC DNA]</scope>
    <source>
        <strain evidence="2 3">KG-16</strain>
    </source>
</reference>
<evidence type="ECO:0000313" key="3">
    <source>
        <dbReference type="Proteomes" id="UP000053060"/>
    </source>
</evidence>
<proteinExistence type="predicted"/>
<feature type="compositionally biased region" description="Polar residues" evidence="1">
    <location>
        <begin position="68"/>
        <end position="77"/>
    </location>
</feature>
<dbReference type="EMBL" id="AZXY01000015">
    <property type="protein sequence ID" value="KSZ56500.1"/>
    <property type="molecule type" value="Genomic_DNA"/>
</dbReference>
<name>A0A0V9UEL0_9NOCA</name>
<dbReference type="AlphaFoldDB" id="A0A0V9UEL0"/>
<sequence>MVVVGPGGVSVVVGRGPGLRVGTVYDIVADHVVVSIVGSTDSDEGRGTLPVTEDVGDPDPPDVRSHPATPTTQSANAATAPAVRYRDRVLKPSSARISQPLLELRQFFDSS</sequence>